<dbReference type="AlphaFoldDB" id="A0A9Y2IBF6"/>
<protein>
    <recommendedName>
        <fullName evidence="3">Aminoglycoside phosphotransferase</fullName>
    </recommendedName>
</protein>
<reference evidence="1 2" key="1">
    <citation type="submission" date="2023-06" db="EMBL/GenBank/DDBJ databases">
        <authorList>
            <person name="Oyuntsetseg B."/>
            <person name="Kim S.B."/>
        </authorList>
    </citation>
    <scope>NUCLEOTIDE SEQUENCE [LARGE SCALE GENOMIC DNA]</scope>
    <source>
        <strain evidence="1 2">2-15</strain>
    </source>
</reference>
<sequence length="291" mass="31514">MSTVEVVGTRPAVAAAVDLRTHSRDDVLQRVEHALDVRLNHASEVRKRRSIGAATDRGTWVRIEARRLDKMAGQDFNGPEAAGLVTGIAKPMWHAAITWAEPQNGLMWRADETELVTAAPIKPGGILTVDPQLQDAWWATLDASLNALAAAETTRVATLHTEPISQTRVDEEIHAVFGPGIDTTIAQWTPAHADFSWANLTGPACWILDWEDWGLAPRGLDAAMLWAASLAVPGLAEQVRDLRKADLDSRDGQLMMLFFAAGIVGAPSDYAGPLLEPARAIADKLLTDLQS</sequence>
<accession>A0A9Y2IBF6</accession>
<gene>
    <name evidence="1" type="ORF">QRX50_31755</name>
</gene>
<dbReference type="KEGG" id="acab:QRX50_31755"/>
<dbReference type="Proteomes" id="UP001236014">
    <property type="component" value="Chromosome"/>
</dbReference>
<name>A0A9Y2IBF6_9PSEU</name>
<evidence type="ECO:0000313" key="1">
    <source>
        <dbReference type="EMBL" id="WIX76035.1"/>
    </source>
</evidence>
<evidence type="ECO:0008006" key="3">
    <source>
        <dbReference type="Google" id="ProtNLM"/>
    </source>
</evidence>
<dbReference type="EMBL" id="CP127294">
    <property type="protein sequence ID" value="WIX76035.1"/>
    <property type="molecule type" value="Genomic_DNA"/>
</dbReference>
<evidence type="ECO:0000313" key="2">
    <source>
        <dbReference type="Proteomes" id="UP001236014"/>
    </source>
</evidence>
<proteinExistence type="predicted"/>
<keyword evidence="2" id="KW-1185">Reference proteome</keyword>
<organism evidence="1 2">
    <name type="scientific">Amycolatopsis carbonis</name>
    <dbReference type="NCBI Taxonomy" id="715471"/>
    <lineage>
        <taxon>Bacteria</taxon>
        <taxon>Bacillati</taxon>
        <taxon>Actinomycetota</taxon>
        <taxon>Actinomycetes</taxon>
        <taxon>Pseudonocardiales</taxon>
        <taxon>Pseudonocardiaceae</taxon>
        <taxon>Amycolatopsis</taxon>
    </lineage>
</organism>
<dbReference type="RefSeq" id="WP_285966796.1">
    <property type="nucleotide sequence ID" value="NZ_CP127294.1"/>
</dbReference>